<keyword evidence="3" id="KW-1185">Reference proteome</keyword>
<sequence>MKLAAVFAGIATLLPLSLFAAQDPLAPQVAEYHVQYGSIGLGDARFVLDKPIDNHYHYALQSKLSLLIVSDQREISSDFIRKGEQLLPEKFEHQRTGTGSDFSEQVRFAKDLGKVFSVYKAENKTLDYTGPLYDAMMVQLQFRLDLSLGKQELAYNMVKDNKINDYTFTNLGPETIIVNGHKYQTIKLEVKRNTDKRRTVAWMAPDLGYLPIKFEHQKKGDSALQLTLTRAEFGTTTFSDDLAKTE</sequence>
<dbReference type="Proteomes" id="UP001201549">
    <property type="component" value="Unassembled WGS sequence"/>
</dbReference>
<organism evidence="2 3">
    <name type="scientific">Shewanella electrica</name>
    <dbReference type="NCBI Taxonomy" id="515560"/>
    <lineage>
        <taxon>Bacteria</taxon>
        <taxon>Pseudomonadati</taxon>
        <taxon>Pseudomonadota</taxon>
        <taxon>Gammaproteobacteria</taxon>
        <taxon>Alteromonadales</taxon>
        <taxon>Shewanellaceae</taxon>
        <taxon>Shewanella</taxon>
    </lineage>
</organism>
<dbReference type="EMBL" id="JAKOGG010000006">
    <property type="protein sequence ID" value="MCS4557026.1"/>
    <property type="molecule type" value="Genomic_DNA"/>
</dbReference>
<feature type="chain" id="PRO_5045092035" evidence="1">
    <location>
        <begin position="21"/>
        <end position="246"/>
    </location>
</feature>
<protein>
    <submittedName>
        <fullName evidence="2">DUF3108 domain-containing protein</fullName>
    </submittedName>
</protein>
<dbReference type="Pfam" id="PF11306">
    <property type="entry name" value="DUF3108"/>
    <property type="match status" value="1"/>
</dbReference>
<name>A0ABT2FP95_9GAMM</name>
<reference evidence="2 3" key="1">
    <citation type="submission" date="2022-02" db="EMBL/GenBank/DDBJ databases">
        <authorList>
            <person name="Zhuang L."/>
        </authorList>
    </citation>
    <scope>NUCLEOTIDE SEQUENCE [LARGE SCALE GENOMIC DNA]</scope>
    <source>
        <strain evidence="2 3">C32</strain>
    </source>
</reference>
<evidence type="ECO:0000313" key="3">
    <source>
        <dbReference type="Proteomes" id="UP001201549"/>
    </source>
</evidence>
<reference evidence="3" key="2">
    <citation type="submission" date="2023-07" db="EMBL/GenBank/DDBJ databases">
        <title>Shewanella mangrovi sp. nov., an acetaldehyde- degrading bacterium isolated from mangrove sediment.</title>
        <authorList>
            <person name="Liu Y."/>
        </authorList>
    </citation>
    <scope>NUCLEOTIDE SEQUENCE [LARGE SCALE GENOMIC DNA]</scope>
    <source>
        <strain evidence="3">C32</strain>
    </source>
</reference>
<dbReference type="RefSeq" id="WP_238896458.1">
    <property type="nucleotide sequence ID" value="NZ_JAKOGG010000006.1"/>
</dbReference>
<evidence type="ECO:0000313" key="2">
    <source>
        <dbReference type="EMBL" id="MCS4557026.1"/>
    </source>
</evidence>
<comment type="caution">
    <text evidence="2">The sequence shown here is derived from an EMBL/GenBank/DDBJ whole genome shotgun (WGS) entry which is preliminary data.</text>
</comment>
<feature type="signal peptide" evidence="1">
    <location>
        <begin position="1"/>
        <end position="20"/>
    </location>
</feature>
<proteinExistence type="predicted"/>
<gene>
    <name evidence="2" type="ORF">L9G74_11280</name>
</gene>
<evidence type="ECO:0000256" key="1">
    <source>
        <dbReference type="SAM" id="SignalP"/>
    </source>
</evidence>
<keyword evidence="1" id="KW-0732">Signal</keyword>
<accession>A0ABT2FP95</accession>
<dbReference type="InterPro" id="IPR021457">
    <property type="entry name" value="DUF3108"/>
</dbReference>